<dbReference type="AlphaFoldDB" id="A0A0V1M850"/>
<evidence type="ECO:0000313" key="1">
    <source>
        <dbReference type="EMBL" id="KRZ68155.1"/>
    </source>
</evidence>
<organism evidence="1 2">
    <name type="scientific">Trichinella papuae</name>
    <dbReference type="NCBI Taxonomy" id="268474"/>
    <lineage>
        <taxon>Eukaryota</taxon>
        <taxon>Metazoa</taxon>
        <taxon>Ecdysozoa</taxon>
        <taxon>Nematoda</taxon>
        <taxon>Enoplea</taxon>
        <taxon>Dorylaimia</taxon>
        <taxon>Trichinellida</taxon>
        <taxon>Trichinellidae</taxon>
        <taxon>Trichinella</taxon>
    </lineage>
</organism>
<keyword evidence="2" id="KW-1185">Reference proteome</keyword>
<protein>
    <submittedName>
        <fullName evidence="1">Uncharacterized protein</fullName>
    </submittedName>
</protein>
<dbReference type="EMBL" id="JYDO01000173">
    <property type="protein sequence ID" value="KRZ68155.1"/>
    <property type="molecule type" value="Genomic_DNA"/>
</dbReference>
<sequence>MFLRNSAVKILIAGVLLYSRIQNFHVVFGKNGFNVVVVLESSVKETETHYGGGLIRLRYHYKEYPFRHFTNVMLIFLLLTRTTRGCLLLYFNNAHSRIPPMSL</sequence>
<accession>A0A0V1M850</accession>
<proteinExistence type="predicted"/>
<dbReference type="Proteomes" id="UP000054843">
    <property type="component" value="Unassembled WGS sequence"/>
</dbReference>
<name>A0A0V1M850_9BILA</name>
<gene>
    <name evidence="1" type="ORF">T10_10995</name>
</gene>
<reference evidence="1 2" key="1">
    <citation type="submission" date="2015-01" db="EMBL/GenBank/DDBJ databases">
        <title>Evolution of Trichinella species and genotypes.</title>
        <authorList>
            <person name="Korhonen P.K."/>
            <person name="Edoardo P."/>
            <person name="Giuseppe L.R."/>
            <person name="Gasser R.B."/>
        </authorList>
    </citation>
    <scope>NUCLEOTIDE SEQUENCE [LARGE SCALE GENOMIC DNA]</scope>
    <source>
        <strain evidence="1">ISS1980</strain>
    </source>
</reference>
<comment type="caution">
    <text evidence="1">The sequence shown here is derived from an EMBL/GenBank/DDBJ whole genome shotgun (WGS) entry which is preliminary data.</text>
</comment>
<evidence type="ECO:0000313" key="2">
    <source>
        <dbReference type="Proteomes" id="UP000054843"/>
    </source>
</evidence>